<keyword evidence="3" id="KW-1185">Reference proteome</keyword>
<keyword evidence="1" id="KW-0812">Transmembrane</keyword>
<feature type="transmembrane region" description="Helical" evidence="1">
    <location>
        <begin position="119"/>
        <end position="136"/>
    </location>
</feature>
<dbReference type="Proteomes" id="UP001596201">
    <property type="component" value="Unassembled WGS sequence"/>
</dbReference>
<feature type="transmembrane region" description="Helical" evidence="1">
    <location>
        <begin position="27"/>
        <end position="43"/>
    </location>
</feature>
<protein>
    <submittedName>
        <fullName evidence="2">DUF6653 family protein</fullName>
    </submittedName>
</protein>
<evidence type="ECO:0000313" key="2">
    <source>
        <dbReference type="EMBL" id="MFC5368069.1"/>
    </source>
</evidence>
<gene>
    <name evidence="2" type="ORF">ACFPJ5_14130</name>
</gene>
<dbReference type="Pfam" id="PF20358">
    <property type="entry name" value="DUF6653"/>
    <property type="match status" value="1"/>
</dbReference>
<accession>A0ABD5RDJ7</accession>
<organism evidence="2 3">
    <name type="scientific">Salinirubrum litoreum</name>
    <dbReference type="NCBI Taxonomy" id="1126234"/>
    <lineage>
        <taxon>Archaea</taxon>
        <taxon>Methanobacteriati</taxon>
        <taxon>Methanobacteriota</taxon>
        <taxon>Stenosarchaea group</taxon>
        <taxon>Halobacteria</taxon>
        <taxon>Halobacteriales</taxon>
        <taxon>Haloferacaceae</taxon>
        <taxon>Salinirubrum</taxon>
    </lineage>
</organism>
<sequence length="157" mass="17330">MPADTPDTTDRDLVTTAFWEPHASPRSVWPLIAAYPILLLAIYRRSPTLLGGTVLGVVTNLLLVSPPETDEAWATRVVLGERVWLNRGLRSEPGTLGLLAVGGVLHLGTMRAALRQDRLRTLVGGAVSMVLMLVFFDRMVRLYEHDGQTELERETGE</sequence>
<dbReference type="EMBL" id="JBHSKX010000002">
    <property type="protein sequence ID" value="MFC5368069.1"/>
    <property type="molecule type" value="Genomic_DNA"/>
</dbReference>
<evidence type="ECO:0000256" key="1">
    <source>
        <dbReference type="SAM" id="Phobius"/>
    </source>
</evidence>
<dbReference type="AlphaFoldDB" id="A0ABD5RDJ7"/>
<evidence type="ECO:0000313" key="3">
    <source>
        <dbReference type="Proteomes" id="UP001596201"/>
    </source>
</evidence>
<name>A0ABD5RDJ7_9EURY</name>
<keyword evidence="1" id="KW-1133">Transmembrane helix</keyword>
<comment type="caution">
    <text evidence="2">The sequence shown here is derived from an EMBL/GenBank/DDBJ whole genome shotgun (WGS) entry which is preliminary data.</text>
</comment>
<reference evidence="2 3" key="1">
    <citation type="journal article" date="2019" name="Int. J. Syst. Evol. Microbiol.">
        <title>The Global Catalogue of Microorganisms (GCM) 10K type strain sequencing project: providing services to taxonomists for standard genome sequencing and annotation.</title>
        <authorList>
            <consortium name="The Broad Institute Genomics Platform"/>
            <consortium name="The Broad Institute Genome Sequencing Center for Infectious Disease"/>
            <person name="Wu L."/>
            <person name="Ma J."/>
        </authorList>
    </citation>
    <scope>NUCLEOTIDE SEQUENCE [LARGE SCALE GENOMIC DNA]</scope>
    <source>
        <strain evidence="2 3">CGMCC 1.12237</strain>
    </source>
</reference>
<dbReference type="RefSeq" id="WP_227230305.1">
    <property type="nucleotide sequence ID" value="NZ_JAJCVJ010000002.1"/>
</dbReference>
<keyword evidence="1" id="KW-0472">Membrane</keyword>
<dbReference type="InterPro" id="IPR046595">
    <property type="entry name" value="DUF6653"/>
</dbReference>
<proteinExistence type="predicted"/>